<reference evidence="1 2" key="1">
    <citation type="submission" date="2018-11" db="EMBL/GenBank/DDBJ databases">
        <title>Paraburkholderia sp. DHOA04, isolated from soil.</title>
        <authorList>
            <person name="Gao Z.-H."/>
            <person name="Qiu L.-H."/>
            <person name="Fu J.-C."/>
        </authorList>
    </citation>
    <scope>NUCLEOTIDE SEQUENCE [LARGE SCALE GENOMIC DNA]</scope>
    <source>
        <strain evidence="1 2">DHOA04</strain>
    </source>
</reference>
<dbReference type="AlphaFoldDB" id="A0A3N6NDF0"/>
<keyword evidence="2" id="KW-1185">Reference proteome</keyword>
<gene>
    <name evidence="1" type="ORF">D1Y85_10050</name>
</gene>
<evidence type="ECO:0000313" key="1">
    <source>
        <dbReference type="EMBL" id="RQH07012.1"/>
    </source>
</evidence>
<name>A0A3N6NDF0_9BURK</name>
<dbReference type="OrthoDB" id="4230779at2"/>
<comment type="caution">
    <text evidence="1">The sequence shown here is derived from an EMBL/GenBank/DDBJ whole genome shotgun (WGS) entry which is preliminary data.</text>
</comment>
<dbReference type="Proteomes" id="UP000272778">
    <property type="component" value="Unassembled WGS sequence"/>
</dbReference>
<dbReference type="EMBL" id="RQIS01000006">
    <property type="protein sequence ID" value="RQH07012.1"/>
    <property type="molecule type" value="Genomic_DNA"/>
</dbReference>
<protein>
    <submittedName>
        <fullName evidence="1">Uncharacterized protein</fullName>
    </submittedName>
</protein>
<sequence>MAHGSAQARRQSSASVTAFRLTASARQYIDTAPAPPNGIGSTREQFYDSLQWLYGWRAEDCLKGAL</sequence>
<proteinExistence type="predicted"/>
<dbReference type="RefSeq" id="WP_124150902.1">
    <property type="nucleotide sequence ID" value="NZ_RQIS01000006.1"/>
</dbReference>
<organism evidence="1 2">
    <name type="scientific">Paraburkholderia dinghuensis</name>
    <dbReference type="NCBI Taxonomy" id="2305225"/>
    <lineage>
        <taxon>Bacteria</taxon>
        <taxon>Pseudomonadati</taxon>
        <taxon>Pseudomonadota</taxon>
        <taxon>Betaproteobacteria</taxon>
        <taxon>Burkholderiales</taxon>
        <taxon>Burkholderiaceae</taxon>
        <taxon>Paraburkholderia</taxon>
    </lineage>
</organism>
<evidence type="ECO:0000313" key="2">
    <source>
        <dbReference type="Proteomes" id="UP000272778"/>
    </source>
</evidence>
<accession>A0A3N6NDF0</accession>